<evidence type="ECO:0000313" key="2">
    <source>
        <dbReference type="Proteomes" id="UP000243446"/>
    </source>
</evidence>
<proteinExistence type="predicted"/>
<name>A0A2H9YSS6_9GAMM</name>
<evidence type="ECO:0000313" key="1">
    <source>
        <dbReference type="EMBL" id="PJO75696.1"/>
    </source>
</evidence>
<comment type="caution">
    <text evidence="1">The sequence shown here is derived from an EMBL/GenBank/DDBJ whole genome shotgun (WGS) entry which is preliminary data.</text>
</comment>
<protein>
    <submittedName>
        <fullName evidence="1">Uncharacterized protein</fullName>
    </submittedName>
</protein>
<reference evidence="1 2" key="1">
    <citation type="submission" date="2017-11" db="EMBL/GenBank/DDBJ databases">
        <title>Revising the taxonomy of the Acinetobacter lwoffii group: the description of Acinetobacter pseudolwoffii sp. nov. and emended description of Acinetobacter lwoffii.</title>
        <authorList>
            <person name="Nemec A."/>
            <person name="Radolfova-Krizova L."/>
        </authorList>
    </citation>
    <scope>NUCLEOTIDE SEQUENCE [LARGE SCALE GENOMIC DNA]</scope>
    <source>
        <strain evidence="1 2">ANC 5044</strain>
    </source>
</reference>
<dbReference type="AlphaFoldDB" id="A0A2H9YSS6"/>
<organism evidence="1 2">
    <name type="scientific">Acinetobacter pseudolwoffii</name>
    <dbReference type="NCBI Taxonomy" id="2053287"/>
    <lineage>
        <taxon>Bacteria</taxon>
        <taxon>Pseudomonadati</taxon>
        <taxon>Pseudomonadota</taxon>
        <taxon>Gammaproteobacteria</taxon>
        <taxon>Moraxellales</taxon>
        <taxon>Moraxellaceae</taxon>
        <taxon>Acinetobacter</taxon>
    </lineage>
</organism>
<accession>A0A2H9YSS6</accession>
<dbReference type="EMBL" id="PHRG01000002">
    <property type="protein sequence ID" value="PJO75696.1"/>
    <property type="molecule type" value="Genomic_DNA"/>
</dbReference>
<gene>
    <name evidence="1" type="ORF">CWI32_04765</name>
</gene>
<sequence length="165" mass="19327">MSKYHLLFFTVDFTLKNLAVCCSTKQIQALYPIFSQHHSPLLFLQKMDLPEKLHFQVYDYKEYMIFNHLVKTIYPLVITDKTGNPLEAVVSRDKSVFRLKMVNFHTKTTVHFSTKQSERSKKVDHRTTRQCHCSSSKGIFSCHPSLHKKINRKACCPTVFFSVHQ</sequence>
<dbReference type="Proteomes" id="UP000243446">
    <property type="component" value="Unassembled WGS sequence"/>
</dbReference>